<dbReference type="GO" id="GO:0016301">
    <property type="term" value="F:kinase activity"/>
    <property type="evidence" value="ECO:0007669"/>
    <property type="project" value="UniProtKB-KW"/>
</dbReference>
<dbReference type="CDD" id="cd14014">
    <property type="entry name" value="STKc_PknB_like"/>
    <property type="match status" value="1"/>
</dbReference>
<dbReference type="EMBL" id="CP098502">
    <property type="protein sequence ID" value="UTI66625.1"/>
    <property type="molecule type" value="Genomic_DNA"/>
</dbReference>
<keyword evidence="9" id="KW-0472">Membrane</keyword>
<dbReference type="SMART" id="SM00220">
    <property type="entry name" value="S_TKc"/>
    <property type="match status" value="1"/>
</dbReference>
<dbReference type="PANTHER" id="PTHR43289">
    <property type="entry name" value="MITOGEN-ACTIVATED PROTEIN KINASE KINASE KINASE 20-RELATED"/>
    <property type="match status" value="1"/>
</dbReference>
<evidence type="ECO:0000256" key="2">
    <source>
        <dbReference type="ARBA" id="ARBA00022527"/>
    </source>
</evidence>
<name>A0ABY5DYL7_9ACTN</name>
<feature type="transmembrane region" description="Helical" evidence="9">
    <location>
        <begin position="378"/>
        <end position="397"/>
    </location>
</feature>
<evidence type="ECO:0000256" key="7">
    <source>
        <dbReference type="PROSITE-ProRule" id="PRU10141"/>
    </source>
</evidence>
<evidence type="ECO:0000256" key="9">
    <source>
        <dbReference type="SAM" id="Phobius"/>
    </source>
</evidence>
<evidence type="ECO:0000256" key="5">
    <source>
        <dbReference type="ARBA" id="ARBA00022777"/>
    </source>
</evidence>
<organism evidence="11 12">
    <name type="scientific">Paraconexibacter antarcticus</name>
    <dbReference type="NCBI Taxonomy" id="2949664"/>
    <lineage>
        <taxon>Bacteria</taxon>
        <taxon>Bacillati</taxon>
        <taxon>Actinomycetota</taxon>
        <taxon>Thermoleophilia</taxon>
        <taxon>Solirubrobacterales</taxon>
        <taxon>Paraconexibacteraceae</taxon>
        <taxon>Paraconexibacter</taxon>
    </lineage>
</organism>
<evidence type="ECO:0000256" key="4">
    <source>
        <dbReference type="ARBA" id="ARBA00022741"/>
    </source>
</evidence>
<evidence type="ECO:0000256" key="8">
    <source>
        <dbReference type="SAM" id="MobiDB-lite"/>
    </source>
</evidence>
<evidence type="ECO:0000256" key="6">
    <source>
        <dbReference type="ARBA" id="ARBA00022840"/>
    </source>
</evidence>
<dbReference type="PROSITE" id="PS50011">
    <property type="entry name" value="PROTEIN_KINASE_DOM"/>
    <property type="match status" value="1"/>
</dbReference>
<keyword evidence="6 7" id="KW-0067">ATP-binding</keyword>
<evidence type="ECO:0000313" key="12">
    <source>
        <dbReference type="Proteomes" id="UP001056035"/>
    </source>
</evidence>
<dbReference type="SUPFAM" id="SSF56112">
    <property type="entry name" value="Protein kinase-like (PK-like)"/>
    <property type="match status" value="1"/>
</dbReference>
<protein>
    <recommendedName>
        <fullName evidence="1">non-specific serine/threonine protein kinase</fullName>
        <ecNumber evidence="1">2.7.11.1</ecNumber>
    </recommendedName>
</protein>
<keyword evidence="4 7" id="KW-0547">Nucleotide-binding</keyword>
<gene>
    <name evidence="11" type="ORF">NBH00_10525</name>
</gene>
<feature type="region of interest" description="Disordered" evidence="8">
    <location>
        <begin position="307"/>
        <end position="354"/>
    </location>
</feature>
<evidence type="ECO:0000256" key="3">
    <source>
        <dbReference type="ARBA" id="ARBA00022679"/>
    </source>
</evidence>
<dbReference type="EC" id="2.7.11.1" evidence="1"/>
<keyword evidence="9" id="KW-1133">Transmembrane helix</keyword>
<keyword evidence="3" id="KW-0808">Transferase</keyword>
<dbReference type="PANTHER" id="PTHR43289:SF6">
    <property type="entry name" value="SERINE_THREONINE-PROTEIN KINASE NEKL-3"/>
    <property type="match status" value="1"/>
</dbReference>
<dbReference type="Gene3D" id="1.10.510.10">
    <property type="entry name" value="Transferase(Phosphotransferase) domain 1"/>
    <property type="match status" value="1"/>
</dbReference>
<keyword evidence="12" id="KW-1185">Reference proteome</keyword>
<evidence type="ECO:0000259" key="10">
    <source>
        <dbReference type="PROSITE" id="PS50011"/>
    </source>
</evidence>
<dbReference type="Pfam" id="PF00069">
    <property type="entry name" value="Pkinase"/>
    <property type="match status" value="1"/>
</dbReference>
<dbReference type="PROSITE" id="PS00107">
    <property type="entry name" value="PROTEIN_KINASE_ATP"/>
    <property type="match status" value="1"/>
</dbReference>
<feature type="binding site" evidence="7">
    <location>
        <position position="39"/>
    </location>
    <ligand>
        <name>ATP</name>
        <dbReference type="ChEBI" id="CHEBI:30616"/>
    </ligand>
</feature>
<keyword evidence="2" id="KW-0723">Serine/threonine-protein kinase</keyword>
<dbReference type="Proteomes" id="UP001056035">
    <property type="component" value="Chromosome"/>
</dbReference>
<keyword evidence="9" id="KW-0812">Transmembrane</keyword>
<dbReference type="InterPro" id="IPR017441">
    <property type="entry name" value="Protein_kinase_ATP_BS"/>
</dbReference>
<accession>A0ABY5DYL7</accession>
<feature type="domain" description="Protein kinase" evidence="10">
    <location>
        <begin position="10"/>
        <end position="271"/>
    </location>
</feature>
<dbReference type="InterPro" id="IPR000719">
    <property type="entry name" value="Prot_kinase_dom"/>
</dbReference>
<sequence length="431" mass="45637">MAGSLIVDRYELGERLGVGGMSTVQLALDRRLERYVAVKLLAEHLADDPQFVSRFRREALAAARLVHPNIVQVFDFGLDEASGRHYIVMEVVRGRSGAEILREEGRLSVREAVDLVLQACSGLAYAHRHGVVHRDVKPGNLLRSDDGVVKLADFGIAKATHAEESSITQVGSVLGTASYLAPEQARGEEAGPQADLYALGVVTYQLLSGRLPYEAASLTELALKQQREAPAYLHELDPEIPEELSLAVDRSLALDAADRFGSAEAMARAIADGAQGVADPTASTRAVMPGTEATRVVSGSALAGAAGAAAHTGERTAVSGAQRPPRAPRHPRTDAHVPAAPPPSPGKLSRRERKAQAAAEAAALRAARRRRGRLRRTLGTLLVLVLLAAGGAAAVVATSSDQGAVSLRRITGDRVTNIVDSIDRFVSANTR</sequence>
<dbReference type="Gene3D" id="3.30.200.20">
    <property type="entry name" value="Phosphorylase Kinase, domain 1"/>
    <property type="match status" value="1"/>
</dbReference>
<evidence type="ECO:0000313" key="11">
    <source>
        <dbReference type="EMBL" id="UTI66625.1"/>
    </source>
</evidence>
<keyword evidence="5 11" id="KW-0418">Kinase</keyword>
<evidence type="ECO:0000256" key="1">
    <source>
        <dbReference type="ARBA" id="ARBA00012513"/>
    </source>
</evidence>
<proteinExistence type="predicted"/>
<dbReference type="InterPro" id="IPR011009">
    <property type="entry name" value="Kinase-like_dom_sf"/>
</dbReference>
<reference evidence="11 12" key="1">
    <citation type="submission" date="2022-06" db="EMBL/GenBank/DDBJ databases">
        <title>Paraconexibacter antarcticus.</title>
        <authorList>
            <person name="Kim C.S."/>
        </authorList>
    </citation>
    <scope>NUCLEOTIDE SEQUENCE [LARGE SCALE GENOMIC DNA]</scope>
    <source>
        <strain evidence="11 12">02-257</strain>
    </source>
</reference>
<dbReference type="RefSeq" id="WP_254573293.1">
    <property type="nucleotide sequence ID" value="NZ_CP098502.1"/>
</dbReference>